<dbReference type="SMART" id="SM00644">
    <property type="entry name" value="Ami_2"/>
    <property type="match status" value="1"/>
</dbReference>
<comment type="caution">
    <text evidence="12">The sequence shown here is derived from an EMBL/GenBank/DDBJ whole genome shotgun (WGS) entry which is preliminary data.</text>
</comment>
<dbReference type="PANTHER" id="PTHR11022:SF77">
    <property type="entry name" value="PEPTIDOGLYCAN-RECOGNITION PROTEIN LB"/>
    <property type="match status" value="1"/>
</dbReference>
<reference evidence="12 13" key="1">
    <citation type="submission" date="2017-03" db="EMBL/GenBank/DDBJ databases">
        <title>Genome of the blue death feigning beetle - Asbolus verrucosus.</title>
        <authorList>
            <person name="Rider S.D."/>
        </authorList>
    </citation>
    <scope>NUCLEOTIDE SEQUENCE [LARGE SCALE GENOMIC DNA]</scope>
    <source>
        <strain evidence="12">Butters</strain>
        <tissue evidence="12">Head and leg muscle</tissue>
    </source>
</reference>
<evidence type="ECO:0000259" key="10">
    <source>
        <dbReference type="SMART" id="SM00644"/>
    </source>
</evidence>
<dbReference type="Gene3D" id="3.40.80.10">
    <property type="entry name" value="Peptidoglycan recognition protein-like"/>
    <property type="match status" value="1"/>
</dbReference>
<dbReference type="GO" id="GO:0045087">
    <property type="term" value="P:innate immune response"/>
    <property type="evidence" value="ECO:0007669"/>
    <property type="project" value="UniProtKB-KW"/>
</dbReference>
<feature type="domain" description="N-acetylmuramoyl-L-alanine amidase" evidence="10">
    <location>
        <begin position="32"/>
        <end position="170"/>
    </location>
</feature>
<dbReference type="STRING" id="1661398.A0A482VDM1"/>
<feature type="signal peptide" evidence="9">
    <location>
        <begin position="1"/>
        <end position="20"/>
    </location>
</feature>
<evidence type="ECO:0000256" key="3">
    <source>
        <dbReference type="ARBA" id="ARBA00022729"/>
    </source>
</evidence>
<keyword evidence="4 7" id="KW-0391">Immunity</keyword>
<sequence length="187" mass="20328">MFRNVCTLLLIIAAIGGSSALNIISRDGWGARDPTSTQSMSNPVPYVVIHHSESPGACYSKADCIDAMQSMQNYHMDSNGWADIGYSFGVGSDGNAYTGRGWSKVGAHAPGYNTKSIGICLIGNWMNDLPPSKQLQAVHDLIQYGVDNGKISSNYKLVGHRQVRDTDCPGDTLYQEIKSWAHYTPNP</sequence>
<dbReference type="GO" id="GO:0008270">
    <property type="term" value="F:zinc ion binding"/>
    <property type="evidence" value="ECO:0007669"/>
    <property type="project" value="InterPro"/>
</dbReference>
<dbReference type="CDD" id="cd06583">
    <property type="entry name" value="PGRP"/>
    <property type="match status" value="1"/>
</dbReference>
<evidence type="ECO:0000313" key="12">
    <source>
        <dbReference type="EMBL" id="RZB58819.1"/>
    </source>
</evidence>
<evidence type="ECO:0000256" key="2">
    <source>
        <dbReference type="ARBA" id="ARBA00022588"/>
    </source>
</evidence>
<dbReference type="InterPro" id="IPR015510">
    <property type="entry name" value="PGRP"/>
</dbReference>
<dbReference type="InterPro" id="IPR017331">
    <property type="entry name" value="Peptidoglycan_recognition"/>
</dbReference>
<evidence type="ECO:0000313" key="13">
    <source>
        <dbReference type="Proteomes" id="UP000292052"/>
    </source>
</evidence>
<evidence type="ECO:0000256" key="6">
    <source>
        <dbReference type="ARBA" id="ARBA00057187"/>
    </source>
</evidence>
<dbReference type="Proteomes" id="UP000292052">
    <property type="component" value="Unassembled WGS sequence"/>
</dbReference>
<dbReference type="SUPFAM" id="SSF55846">
    <property type="entry name" value="N-acetylmuramoyl-L-alanine amidase-like"/>
    <property type="match status" value="1"/>
</dbReference>
<dbReference type="FunFam" id="3.40.80.10:FF:000001">
    <property type="entry name" value="Peptidoglycan recognition protein 1"/>
    <property type="match status" value="1"/>
</dbReference>
<dbReference type="InterPro" id="IPR036505">
    <property type="entry name" value="Amidase/PGRP_sf"/>
</dbReference>
<keyword evidence="5" id="KW-1015">Disulfide bond</keyword>
<comment type="function">
    <text evidence="6">Peptidoglycan-recognition protein probably involved in innate immunity by binding to peptidoglycans (PGN) of bacteria and activating the prophenoloxidase (proPO) cascade immune response. Binds to 1,3-beta-D-glucan and PGN.</text>
</comment>
<dbReference type="SMART" id="SM00701">
    <property type="entry name" value="PGRP"/>
    <property type="match status" value="1"/>
</dbReference>
<evidence type="ECO:0000256" key="8">
    <source>
        <dbReference type="PIRSR" id="PIRSR037945-1"/>
    </source>
</evidence>
<dbReference type="InterPro" id="IPR002502">
    <property type="entry name" value="Amidase_domain"/>
</dbReference>
<evidence type="ECO:0000256" key="4">
    <source>
        <dbReference type="ARBA" id="ARBA00022859"/>
    </source>
</evidence>
<organism evidence="12 13">
    <name type="scientific">Asbolus verrucosus</name>
    <name type="common">Desert ironclad beetle</name>
    <dbReference type="NCBI Taxonomy" id="1661398"/>
    <lineage>
        <taxon>Eukaryota</taxon>
        <taxon>Metazoa</taxon>
        <taxon>Ecdysozoa</taxon>
        <taxon>Arthropoda</taxon>
        <taxon>Hexapoda</taxon>
        <taxon>Insecta</taxon>
        <taxon>Pterygota</taxon>
        <taxon>Neoptera</taxon>
        <taxon>Endopterygota</taxon>
        <taxon>Coleoptera</taxon>
        <taxon>Polyphaga</taxon>
        <taxon>Cucujiformia</taxon>
        <taxon>Tenebrionidae</taxon>
        <taxon>Pimeliinae</taxon>
        <taxon>Asbolus</taxon>
    </lineage>
</organism>
<gene>
    <name evidence="12" type="ORF">BDFB_008136</name>
</gene>
<keyword evidence="3 9" id="KW-0732">Signal</keyword>
<evidence type="ECO:0000256" key="7">
    <source>
        <dbReference type="PIRNR" id="PIRNR037945"/>
    </source>
</evidence>
<dbReference type="AlphaFoldDB" id="A0A482VDM1"/>
<dbReference type="Pfam" id="PF01510">
    <property type="entry name" value="Amidase_2"/>
    <property type="match status" value="1"/>
</dbReference>
<keyword evidence="2 7" id="KW-0399">Innate immunity</keyword>
<dbReference type="PANTHER" id="PTHR11022">
    <property type="entry name" value="PEPTIDOGLYCAN RECOGNITION PROTEIN"/>
    <property type="match status" value="1"/>
</dbReference>
<dbReference type="EMBL" id="QDEB01110372">
    <property type="protein sequence ID" value="RZB58819.1"/>
    <property type="molecule type" value="Genomic_DNA"/>
</dbReference>
<dbReference type="InterPro" id="IPR006619">
    <property type="entry name" value="PGRP_domain_met/bac"/>
</dbReference>
<dbReference type="GO" id="GO:0042834">
    <property type="term" value="F:peptidoglycan binding"/>
    <property type="evidence" value="ECO:0007669"/>
    <property type="project" value="InterPro"/>
</dbReference>
<dbReference type="OrthoDB" id="10001926at2759"/>
<proteinExistence type="inferred from homology"/>
<feature type="disulfide bond" evidence="8">
    <location>
        <begin position="58"/>
        <end position="64"/>
    </location>
</feature>
<evidence type="ECO:0000256" key="5">
    <source>
        <dbReference type="ARBA" id="ARBA00023157"/>
    </source>
</evidence>
<keyword evidence="13" id="KW-1185">Reference proteome</keyword>
<dbReference type="GO" id="GO:0008745">
    <property type="term" value="F:N-acetylmuramoyl-L-alanine amidase activity"/>
    <property type="evidence" value="ECO:0007669"/>
    <property type="project" value="InterPro"/>
</dbReference>
<dbReference type="PIRSF" id="PIRSF037945">
    <property type="entry name" value="PGRPs"/>
    <property type="match status" value="1"/>
</dbReference>
<protein>
    <recommendedName>
        <fullName evidence="7">Peptidoglycan-recognition protein</fullName>
    </recommendedName>
</protein>
<dbReference type="GO" id="GO:0009253">
    <property type="term" value="P:peptidoglycan catabolic process"/>
    <property type="evidence" value="ECO:0007669"/>
    <property type="project" value="InterPro"/>
</dbReference>
<comment type="similarity">
    <text evidence="1 7">Belongs to the N-acetylmuramoyl-L-alanine amidase 2 family.</text>
</comment>
<name>A0A482VDM1_ASBVE</name>
<feature type="domain" description="Peptidoglycan recognition protein family" evidence="11">
    <location>
        <begin position="21"/>
        <end position="164"/>
    </location>
</feature>
<evidence type="ECO:0000256" key="9">
    <source>
        <dbReference type="SAM" id="SignalP"/>
    </source>
</evidence>
<accession>A0A482VDM1</accession>
<evidence type="ECO:0000256" key="1">
    <source>
        <dbReference type="ARBA" id="ARBA00007553"/>
    </source>
</evidence>
<evidence type="ECO:0000259" key="11">
    <source>
        <dbReference type="SMART" id="SM00701"/>
    </source>
</evidence>
<feature type="chain" id="PRO_5019859424" description="Peptidoglycan-recognition protein" evidence="9">
    <location>
        <begin position="21"/>
        <end position="187"/>
    </location>
</feature>